<comment type="caution">
    <text evidence="3">The sequence shown here is derived from an EMBL/GenBank/DDBJ whole genome shotgun (WGS) entry which is preliminary data.</text>
</comment>
<dbReference type="EMBL" id="VWFP01000011">
    <property type="protein sequence ID" value="KAA4626613.1"/>
    <property type="molecule type" value="Genomic_DNA"/>
</dbReference>
<dbReference type="Proteomes" id="UP000365824">
    <property type="component" value="Unassembled WGS sequence"/>
</dbReference>
<dbReference type="Proteomes" id="UP000286031">
    <property type="component" value="Unassembled WGS sequence"/>
</dbReference>
<dbReference type="Proteomes" id="UP000424805">
    <property type="component" value="Unassembled WGS sequence"/>
</dbReference>
<dbReference type="RefSeq" id="WP_004311566.1">
    <property type="nucleotide sequence ID" value="NZ_BAABYV010000001.1"/>
</dbReference>
<sequence length="175" mass="20691">MINIMRWLYELFNVDQIRIIFVSMFSSLLAYLTPTKGFLIALVVMFGFNIWCGMRADGVSIIRCKNFKWDKFKNALVELLLYLIIIEVVFSFMSLIGDGENSLLVIKTITYVFSYVYLQNAFKNLIIAYPRNKGFRIIYHVIRFEFKRATPTHVQGIIDRIENELDKEERYENID</sequence>
<evidence type="ECO:0000313" key="2">
    <source>
        <dbReference type="EMBL" id="KAA3928875.1"/>
    </source>
</evidence>
<dbReference type="STRING" id="28116.Bovatus_00438"/>
<evidence type="ECO:0000313" key="9">
    <source>
        <dbReference type="Proteomes" id="UP000424805"/>
    </source>
</evidence>
<keyword evidence="1" id="KW-0812">Transmembrane</keyword>
<evidence type="ECO:0008006" key="10">
    <source>
        <dbReference type="Google" id="ProtNLM"/>
    </source>
</evidence>
<evidence type="ECO:0000313" key="7">
    <source>
        <dbReference type="Proteomes" id="UP000286031"/>
    </source>
</evidence>
<organism evidence="3 9">
    <name type="scientific">Bacteroides ovatus</name>
    <dbReference type="NCBI Taxonomy" id="28116"/>
    <lineage>
        <taxon>Bacteria</taxon>
        <taxon>Pseudomonadati</taxon>
        <taxon>Bacteroidota</taxon>
        <taxon>Bacteroidia</taxon>
        <taxon>Bacteroidales</taxon>
        <taxon>Bacteroidaceae</taxon>
        <taxon>Bacteroides</taxon>
    </lineage>
</organism>
<name>A0A139KX24_BACOV</name>
<feature type="transmembrane region" description="Helical" evidence="1">
    <location>
        <begin position="102"/>
        <end position="118"/>
    </location>
</feature>
<evidence type="ECO:0000256" key="1">
    <source>
        <dbReference type="SAM" id="Phobius"/>
    </source>
</evidence>
<evidence type="ECO:0000313" key="5">
    <source>
        <dbReference type="EMBL" id="RGX10374.1"/>
    </source>
</evidence>
<dbReference type="EMBL" id="QSBI01000010">
    <property type="protein sequence ID" value="RGX10374.1"/>
    <property type="molecule type" value="Genomic_DNA"/>
</dbReference>
<evidence type="ECO:0000313" key="3">
    <source>
        <dbReference type="EMBL" id="KAA4626613.1"/>
    </source>
</evidence>
<dbReference type="EMBL" id="QRVZ01000007">
    <property type="protein sequence ID" value="RGS84095.1"/>
    <property type="molecule type" value="Genomic_DNA"/>
</dbReference>
<dbReference type="GeneID" id="82174327"/>
<keyword evidence="1" id="KW-0472">Membrane</keyword>
<feature type="transmembrane region" description="Helical" evidence="1">
    <location>
        <begin position="38"/>
        <end position="54"/>
    </location>
</feature>
<accession>A0A139KX24</accession>
<proteinExistence type="predicted"/>
<protein>
    <recommendedName>
        <fullName evidence="10">Phage holin family protein</fullName>
    </recommendedName>
</protein>
<evidence type="ECO:0000313" key="4">
    <source>
        <dbReference type="EMBL" id="RGS84095.1"/>
    </source>
</evidence>
<evidence type="ECO:0000313" key="6">
    <source>
        <dbReference type="Proteomes" id="UP000266492"/>
    </source>
</evidence>
<keyword evidence="1" id="KW-1133">Transmembrane helix</keyword>
<dbReference type="AlphaFoldDB" id="A0A139KX24"/>
<gene>
    <name evidence="5" type="ORF">DWV35_09715</name>
    <name evidence="4" type="ORF">DWX70_10710</name>
    <name evidence="3" type="ORF">F3B90_12000</name>
    <name evidence="2" type="ORF">F3F25_10840</name>
</gene>
<reference evidence="6 7" key="1">
    <citation type="submission" date="2018-08" db="EMBL/GenBank/DDBJ databases">
        <title>A genome reference for cultivated species of the human gut microbiota.</title>
        <authorList>
            <person name="Zou Y."/>
            <person name="Xue W."/>
            <person name="Luo G."/>
        </authorList>
    </citation>
    <scope>NUCLEOTIDE SEQUENCE [LARGE SCALE GENOMIC DNA]</scope>
    <source>
        <strain evidence="5 7">AF04-46</strain>
        <strain evidence="4 6">AF20-9LB</strain>
    </source>
</reference>
<reference evidence="8 9" key="2">
    <citation type="journal article" date="2019" name="Nat. Med.">
        <title>A library of human gut bacterial isolates paired with longitudinal multiomics data enables mechanistic microbiome research.</title>
        <authorList>
            <person name="Poyet M."/>
            <person name="Groussin M."/>
            <person name="Gibbons S.M."/>
            <person name="Avila-Pacheco J."/>
            <person name="Jiang X."/>
            <person name="Kearney S.M."/>
            <person name="Perrotta A.R."/>
            <person name="Berdy B."/>
            <person name="Zhao S."/>
            <person name="Lieberman T.D."/>
            <person name="Swanson P.K."/>
            <person name="Smith M."/>
            <person name="Roesemann S."/>
            <person name="Alexander J.E."/>
            <person name="Rich S.A."/>
            <person name="Livny J."/>
            <person name="Vlamakis H."/>
            <person name="Clish C."/>
            <person name="Bullock K."/>
            <person name="Deik A."/>
            <person name="Scott J."/>
            <person name="Pierce K.A."/>
            <person name="Xavier R.J."/>
            <person name="Alm E.J."/>
        </authorList>
    </citation>
    <scope>NUCLEOTIDE SEQUENCE [LARGE SCALE GENOMIC DNA]</scope>
    <source>
        <strain evidence="3 9">BIOML-A15</strain>
        <strain evidence="2 8">BIOML-A160</strain>
    </source>
</reference>
<feature type="transmembrane region" description="Helical" evidence="1">
    <location>
        <begin position="75"/>
        <end position="96"/>
    </location>
</feature>
<dbReference type="Proteomes" id="UP000266492">
    <property type="component" value="Unassembled WGS sequence"/>
</dbReference>
<evidence type="ECO:0000313" key="8">
    <source>
        <dbReference type="Proteomes" id="UP000365824"/>
    </source>
</evidence>
<dbReference type="EMBL" id="VWLB01000015">
    <property type="protein sequence ID" value="KAA3928875.1"/>
    <property type="molecule type" value="Genomic_DNA"/>
</dbReference>